<dbReference type="Pfam" id="PF07344">
    <property type="entry name" value="Amastin"/>
    <property type="match status" value="1"/>
</dbReference>
<accession>A0A640KM67</accession>
<protein>
    <submittedName>
        <fullName evidence="2">Amastin-like surface protein-like protein</fullName>
    </submittedName>
</protein>
<reference evidence="2" key="1">
    <citation type="submission" date="2019-11" db="EMBL/GenBank/DDBJ databases">
        <title>Leishmania tarentolae CDS.</title>
        <authorList>
            <person name="Goto Y."/>
            <person name="Yamagishi J."/>
        </authorList>
    </citation>
    <scope>NUCLEOTIDE SEQUENCE [LARGE SCALE GENOMIC DNA]</scope>
    <source>
        <strain evidence="2">Parrot Tar II</strain>
    </source>
</reference>
<dbReference type="PANTHER" id="PTHR33297">
    <property type="entry name" value="AMASTIN-LIKE SURFACE PROTEIN-LIKE PROTEIN-RELATED"/>
    <property type="match status" value="1"/>
</dbReference>
<dbReference type="Proteomes" id="UP000419144">
    <property type="component" value="Unassembled WGS sequence"/>
</dbReference>
<gene>
    <name evidence="2" type="ORF">LtaPh_3009800</name>
</gene>
<keyword evidence="1" id="KW-1133">Transmembrane helix</keyword>
<dbReference type="VEuPathDB" id="TriTrypDB:LtaPh_3009800"/>
<name>A0A640KM67_LEITA</name>
<dbReference type="OrthoDB" id="269792at2759"/>
<feature type="transmembrane region" description="Helical" evidence="1">
    <location>
        <begin position="172"/>
        <end position="192"/>
    </location>
</feature>
<dbReference type="AlphaFoldDB" id="A0A640KM67"/>
<feature type="transmembrane region" description="Helical" evidence="1">
    <location>
        <begin position="20"/>
        <end position="43"/>
    </location>
</feature>
<keyword evidence="1" id="KW-0472">Membrane</keyword>
<evidence type="ECO:0000313" key="2">
    <source>
        <dbReference type="EMBL" id="GET90693.1"/>
    </source>
</evidence>
<comment type="caution">
    <text evidence="2">The sequence shown here is derived from an EMBL/GenBank/DDBJ whole genome shotgun (WGS) entry which is preliminary data.</text>
</comment>
<feature type="transmembrane region" description="Helical" evidence="1">
    <location>
        <begin position="128"/>
        <end position="152"/>
    </location>
</feature>
<sequence>MAHRKSFYNQEYSKHIGAVILFIISFLAELFMVCGTPLGMLMVRSWGADLTNTSDLARNPCFTLWGLHPDCSKPDYSLRITDSPIFNCSVMHVRFEAAEAFSIVAIFSLLALWGACWYVICGSKIQKIVMLIAVFSIGSTIVPWALVTSFYYTQYCGLEFLTHKHTRFGAGYALVITSFALQVVGLILFAIFEPDTWKKRPANDEKSAMYEVSSNTAPLH</sequence>
<proteinExistence type="predicted"/>
<dbReference type="EMBL" id="BLBS01000043">
    <property type="protein sequence ID" value="GET90693.1"/>
    <property type="molecule type" value="Genomic_DNA"/>
</dbReference>
<keyword evidence="1" id="KW-0812">Transmembrane</keyword>
<dbReference type="InterPro" id="IPR009944">
    <property type="entry name" value="Amastin"/>
</dbReference>
<dbReference type="PANTHER" id="PTHR33297:SF4">
    <property type="entry name" value="AMASTIN"/>
    <property type="match status" value="1"/>
</dbReference>
<evidence type="ECO:0000313" key="3">
    <source>
        <dbReference type="Proteomes" id="UP000419144"/>
    </source>
</evidence>
<feature type="transmembrane region" description="Helical" evidence="1">
    <location>
        <begin position="100"/>
        <end position="121"/>
    </location>
</feature>
<keyword evidence="3" id="KW-1185">Reference proteome</keyword>
<organism evidence="2 3">
    <name type="scientific">Leishmania tarentolae</name>
    <name type="common">Sauroleishmania tarentolae</name>
    <dbReference type="NCBI Taxonomy" id="5689"/>
    <lineage>
        <taxon>Eukaryota</taxon>
        <taxon>Discoba</taxon>
        <taxon>Euglenozoa</taxon>
        <taxon>Kinetoplastea</taxon>
        <taxon>Metakinetoplastina</taxon>
        <taxon>Trypanosomatida</taxon>
        <taxon>Trypanosomatidae</taxon>
        <taxon>Leishmaniinae</taxon>
        <taxon>Leishmania</taxon>
        <taxon>lizard Leishmania</taxon>
    </lineage>
</organism>
<evidence type="ECO:0000256" key="1">
    <source>
        <dbReference type="SAM" id="Phobius"/>
    </source>
</evidence>